<dbReference type="STRING" id="343013.SAMN04489707_100374"/>
<dbReference type="AlphaFoldDB" id="A0A1I7FVZ7"/>
<feature type="transmembrane region" description="Helical" evidence="1">
    <location>
        <begin position="67"/>
        <end position="85"/>
    </location>
</feature>
<gene>
    <name evidence="2" type="ORF">SAMN04489707_100374</name>
</gene>
<keyword evidence="1" id="KW-0472">Membrane</keyword>
<organism evidence="2 3">
    <name type="scientific">Paenacidovorax caeni</name>
    <dbReference type="NCBI Taxonomy" id="343013"/>
    <lineage>
        <taxon>Bacteria</taxon>
        <taxon>Pseudomonadati</taxon>
        <taxon>Pseudomonadota</taxon>
        <taxon>Betaproteobacteria</taxon>
        <taxon>Burkholderiales</taxon>
        <taxon>Comamonadaceae</taxon>
        <taxon>Paenacidovorax</taxon>
    </lineage>
</organism>
<protein>
    <submittedName>
        <fullName evidence="2">Uncharacterized protein</fullName>
    </submittedName>
</protein>
<name>A0A1I7FVZ7_9BURK</name>
<evidence type="ECO:0000256" key="1">
    <source>
        <dbReference type="SAM" id="Phobius"/>
    </source>
</evidence>
<dbReference type="RefSeq" id="WP_054254684.1">
    <property type="nucleotide sequence ID" value="NZ_CYIG01000001.1"/>
</dbReference>
<feature type="transmembrane region" description="Helical" evidence="1">
    <location>
        <begin position="39"/>
        <end position="61"/>
    </location>
</feature>
<evidence type="ECO:0000313" key="3">
    <source>
        <dbReference type="Proteomes" id="UP000183656"/>
    </source>
</evidence>
<accession>A0A1I7FVZ7</accession>
<keyword evidence="3" id="KW-1185">Reference proteome</keyword>
<keyword evidence="1" id="KW-1133">Transmembrane helix</keyword>
<dbReference type="EMBL" id="FPBX01000003">
    <property type="protein sequence ID" value="SFU40206.1"/>
    <property type="molecule type" value="Genomic_DNA"/>
</dbReference>
<proteinExistence type="predicted"/>
<evidence type="ECO:0000313" key="2">
    <source>
        <dbReference type="EMBL" id="SFU40206.1"/>
    </source>
</evidence>
<keyword evidence="1" id="KW-0812">Transmembrane</keyword>
<dbReference type="Proteomes" id="UP000183656">
    <property type="component" value="Unassembled WGS sequence"/>
</dbReference>
<reference evidence="2 3" key="1">
    <citation type="submission" date="2016-10" db="EMBL/GenBank/DDBJ databases">
        <authorList>
            <person name="de Groot N.N."/>
        </authorList>
    </citation>
    <scope>NUCLEOTIDE SEQUENCE [LARGE SCALE GENOMIC DNA]</scope>
    <source>
        <strain evidence="2 3">R-24608</strain>
    </source>
</reference>
<dbReference type="OrthoDB" id="9968479at2"/>
<sequence>MIDKALPAGLAGEKLSRTITGTSEVSVGRSAIATGSGAGLGYLVASGAAIGLEAVGLTAAATVAAPVIAPVALLAGGIALVRSLFD</sequence>